<dbReference type="PANTHER" id="PTHR43026:SF1">
    <property type="entry name" value="2-HYDROXYACID DEHYDROGENASE HOMOLOG 1-RELATED"/>
    <property type="match status" value="1"/>
</dbReference>
<keyword evidence="7" id="KW-1185">Reference proteome</keyword>
<name>A0ABS0L7C3_9BACT</name>
<dbReference type="CDD" id="cd12183">
    <property type="entry name" value="LDH_like_2"/>
    <property type="match status" value="1"/>
</dbReference>
<evidence type="ECO:0000256" key="2">
    <source>
        <dbReference type="ARBA" id="ARBA00023027"/>
    </source>
</evidence>
<comment type="caution">
    <text evidence="6">The sequence shown here is derived from an EMBL/GenBank/DDBJ whole genome shotgun (WGS) entry which is preliminary data.</text>
</comment>
<gene>
    <name evidence="6" type="ORF">I5L79_20910</name>
</gene>
<evidence type="ECO:0000259" key="5">
    <source>
        <dbReference type="Pfam" id="PF02826"/>
    </source>
</evidence>
<dbReference type="InterPro" id="IPR006139">
    <property type="entry name" value="D-isomer_2_OHA_DH_cat_dom"/>
</dbReference>
<organism evidence="6 7">
    <name type="scientific">Hymenobacter guriensis</name>
    <dbReference type="NCBI Taxonomy" id="2793065"/>
    <lineage>
        <taxon>Bacteria</taxon>
        <taxon>Pseudomonadati</taxon>
        <taxon>Bacteroidota</taxon>
        <taxon>Cytophagia</taxon>
        <taxon>Cytophagales</taxon>
        <taxon>Hymenobacteraceae</taxon>
        <taxon>Hymenobacter</taxon>
    </lineage>
</organism>
<evidence type="ECO:0000313" key="7">
    <source>
        <dbReference type="Proteomes" id="UP000601099"/>
    </source>
</evidence>
<dbReference type="Proteomes" id="UP000601099">
    <property type="component" value="Unassembled WGS sequence"/>
</dbReference>
<comment type="similarity">
    <text evidence="1 3">Belongs to the D-isomer specific 2-hydroxyacid dehydrogenase family.</text>
</comment>
<dbReference type="SUPFAM" id="SSF51735">
    <property type="entry name" value="NAD(P)-binding Rossmann-fold domains"/>
    <property type="match status" value="1"/>
</dbReference>
<reference evidence="6 7" key="1">
    <citation type="submission" date="2020-11" db="EMBL/GenBank/DDBJ databases">
        <title>Hymenobacter sp.</title>
        <authorList>
            <person name="Kim M.K."/>
        </authorList>
    </citation>
    <scope>NUCLEOTIDE SEQUENCE [LARGE SCALE GENOMIC DNA]</scope>
    <source>
        <strain evidence="6 7">BT594</strain>
    </source>
</reference>
<sequence length="347" mass="37551">MKTTVFSAKPFEQAYLSEALGPGHPLRFIEANLSVETAALARGSEAVAIFSTDDASAPVLDALHAQGVRFISIRATGHDQVDLPHAQTLGLRVANVPEYSPYAIAEHALALMLALNRRLIQADRQLRAYDFRLDELIGFDLHGKTVGIIGLGHIGGIVAGILSGFGCRLLGYDPLPNPELTVRHGLTYTTLEQLCAEADIITLHAPMTPHAPYLIDAPRLAQMKRGVMLINTSRGAELDTAAALDALDSGQLGYLGLDVYEHEKALFFRDHSRRPPVDALFARLLSYPNVLVTGHQAFLTREALQNIAATTRQNLDGWAAGEVLDTELTHAAPAQPVQAELRPVLQA</sequence>
<protein>
    <submittedName>
        <fullName evidence="6">2-hydroxyacid dehydrogenase</fullName>
    </submittedName>
</protein>
<keyword evidence="3" id="KW-0560">Oxidoreductase</keyword>
<dbReference type="PANTHER" id="PTHR43026">
    <property type="entry name" value="2-HYDROXYACID DEHYDROGENASE HOMOLOG 1-RELATED"/>
    <property type="match status" value="1"/>
</dbReference>
<dbReference type="EMBL" id="JADWYK010000018">
    <property type="protein sequence ID" value="MBG8556017.1"/>
    <property type="molecule type" value="Genomic_DNA"/>
</dbReference>
<evidence type="ECO:0000256" key="3">
    <source>
        <dbReference type="RuleBase" id="RU003719"/>
    </source>
</evidence>
<keyword evidence="2" id="KW-0520">NAD</keyword>
<evidence type="ECO:0000313" key="6">
    <source>
        <dbReference type="EMBL" id="MBG8556017.1"/>
    </source>
</evidence>
<dbReference type="Pfam" id="PF02826">
    <property type="entry name" value="2-Hacid_dh_C"/>
    <property type="match status" value="1"/>
</dbReference>
<dbReference type="InterPro" id="IPR006140">
    <property type="entry name" value="D-isomer_DH_NAD-bd"/>
</dbReference>
<feature type="domain" description="D-isomer specific 2-hydroxyacid dehydrogenase NAD-binding" evidence="5">
    <location>
        <begin position="109"/>
        <end position="297"/>
    </location>
</feature>
<evidence type="ECO:0000259" key="4">
    <source>
        <dbReference type="Pfam" id="PF00389"/>
    </source>
</evidence>
<dbReference type="InterPro" id="IPR036291">
    <property type="entry name" value="NAD(P)-bd_dom_sf"/>
</dbReference>
<dbReference type="Gene3D" id="3.40.50.720">
    <property type="entry name" value="NAD(P)-binding Rossmann-like Domain"/>
    <property type="match status" value="2"/>
</dbReference>
<accession>A0ABS0L7C3</accession>
<proteinExistence type="inferred from homology"/>
<feature type="domain" description="D-isomer specific 2-hydroxyacid dehydrogenase catalytic" evidence="4">
    <location>
        <begin position="9"/>
        <end position="326"/>
    </location>
</feature>
<dbReference type="Pfam" id="PF00389">
    <property type="entry name" value="2-Hacid_dh"/>
    <property type="match status" value="1"/>
</dbReference>
<dbReference type="InterPro" id="IPR029752">
    <property type="entry name" value="D-isomer_DH_CS1"/>
</dbReference>
<dbReference type="SUPFAM" id="SSF52283">
    <property type="entry name" value="Formate/glycerate dehydrogenase catalytic domain-like"/>
    <property type="match status" value="1"/>
</dbReference>
<dbReference type="RefSeq" id="WP_196957037.1">
    <property type="nucleotide sequence ID" value="NZ_JADWYK010000018.1"/>
</dbReference>
<dbReference type="PROSITE" id="PS00065">
    <property type="entry name" value="D_2_HYDROXYACID_DH_1"/>
    <property type="match status" value="1"/>
</dbReference>
<dbReference type="InterPro" id="IPR058205">
    <property type="entry name" value="D-LDH-like"/>
</dbReference>
<evidence type="ECO:0000256" key="1">
    <source>
        <dbReference type="ARBA" id="ARBA00005854"/>
    </source>
</evidence>